<keyword evidence="2" id="KW-1003">Cell membrane</keyword>
<evidence type="ECO:0000256" key="7">
    <source>
        <dbReference type="ARBA" id="ARBA00023170"/>
    </source>
</evidence>
<keyword evidence="5" id="KW-0297">G-protein coupled receptor</keyword>
<accession>A0ABN8N1F2</accession>
<dbReference type="InterPro" id="IPR000276">
    <property type="entry name" value="GPCR_Rhodpsn"/>
</dbReference>
<comment type="caution">
    <text evidence="11">The sequence shown here is derived from an EMBL/GenBank/DDBJ whole genome shotgun (WGS) entry which is preliminary data.</text>
</comment>
<dbReference type="Gene3D" id="1.20.1070.10">
    <property type="entry name" value="Rhodopsin 7-helix transmembrane proteins"/>
    <property type="match status" value="2"/>
</dbReference>
<evidence type="ECO:0000259" key="10">
    <source>
        <dbReference type="PROSITE" id="PS50262"/>
    </source>
</evidence>
<keyword evidence="3 9" id="KW-0812">Transmembrane</keyword>
<feature type="transmembrane region" description="Helical" evidence="9">
    <location>
        <begin position="156"/>
        <end position="173"/>
    </location>
</feature>
<feature type="transmembrane region" description="Helical" evidence="9">
    <location>
        <begin position="185"/>
        <end position="206"/>
    </location>
</feature>
<reference evidence="11 12" key="1">
    <citation type="submission" date="2022-05" db="EMBL/GenBank/DDBJ databases">
        <authorList>
            <consortium name="Genoscope - CEA"/>
            <person name="William W."/>
        </authorList>
    </citation>
    <scope>NUCLEOTIDE SEQUENCE [LARGE SCALE GENOMIC DNA]</scope>
</reference>
<dbReference type="PROSITE" id="PS50262">
    <property type="entry name" value="G_PROTEIN_RECEP_F1_2"/>
    <property type="match status" value="1"/>
</dbReference>
<keyword evidence="4 9" id="KW-1133">Transmembrane helix</keyword>
<comment type="subcellular location">
    <subcellularLocation>
        <location evidence="1">Cell membrane</location>
        <topology evidence="1">Multi-pass membrane protein</topology>
    </subcellularLocation>
</comment>
<feature type="domain" description="G-protein coupled receptors family 1 profile" evidence="10">
    <location>
        <begin position="51"/>
        <end position="296"/>
    </location>
</feature>
<evidence type="ECO:0000256" key="4">
    <source>
        <dbReference type="ARBA" id="ARBA00022989"/>
    </source>
</evidence>
<dbReference type="InterPro" id="IPR017452">
    <property type="entry name" value="GPCR_Rhodpsn_7TM"/>
</dbReference>
<dbReference type="PANTHER" id="PTHR24249">
    <property type="entry name" value="HISTAMINE RECEPTOR-RELATED G-PROTEIN COUPLED RECEPTOR"/>
    <property type="match status" value="1"/>
</dbReference>
<organism evidence="11 12">
    <name type="scientific">Porites lobata</name>
    <dbReference type="NCBI Taxonomy" id="104759"/>
    <lineage>
        <taxon>Eukaryota</taxon>
        <taxon>Metazoa</taxon>
        <taxon>Cnidaria</taxon>
        <taxon>Anthozoa</taxon>
        <taxon>Hexacorallia</taxon>
        <taxon>Scleractinia</taxon>
        <taxon>Fungiina</taxon>
        <taxon>Poritidae</taxon>
        <taxon>Porites</taxon>
    </lineage>
</organism>
<feature type="transmembrane region" description="Helical" evidence="9">
    <location>
        <begin position="71"/>
        <end position="97"/>
    </location>
</feature>
<evidence type="ECO:0000256" key="9">
    <source>
        <dbReference type="SAM" id="Phobius"/>
    </source>
</evidence>
<keyword evidence="8" id="KW-0807">Transducer</keyword>
<dbReference type="PRINTS" id="PR00237">
    <property type="entry name" value="GPCRRHODOPSN"/>
</dbReference>
<keyword evidence="7" id="KW-0675">Receptor</keyword>
<evidence type="ECO:0000256" key="5">
    <source>
        <dbReference type="ARBA" id="ARBA00023040"/>
    </source>
</evidence>
<evidence type="ECO:0000256" key="1">
    <source>
        <dbReference type="ARBA" id="ARBA00004651"/>
    </source>
</evidence>
<dbReference type="SUPFAM" id="SSF81321">
    <property type="entry name" value="Family A G protein-coupled receptor-like"/>
    <property type="match status" value="1"/>
</dbReference>
<feature type="transmembrane region" description="Helical" evidence="9">
    <location>
        <begin position="117"/>
        <end position="135"/>
    </location>
</feature>
<evidence type="ECO:0000256" key="3">
    <source>
        <dbReference type="ARBA" id="ARBA00022692"/>
    </source>
</evidence>
<proteinExistence type="predicted"/>
<sequence length="320" mass="36308">MNDPSPTGSNLSIKFSNITSEDVLRLSVPVMVSFIINIIINSITCPLTVLLNVLVIMAVKRRPTLQSYANILLACLAATDVVSGLLVQPSFILHMFLKLLEVDDEDVEDVVVDIHDSALRGLLVCSSLHLMLVTYERIIAIKYTLNYFVIMTKKKLKIAVAVCWLLPIFSELFKDITGDSLFSNVLVALTLVSCVLFISISYLLLYRETRRHHKKMKTEQLPREEVERFTKEKKALKTSVFVVGAVLLCFFPSIVLLSLVFHFSLDVVVKSNLYVILLPFVRTSGMSNSFLNPLIYCLRHKEIRKFVFRFSTVQQVHPTH</sequence>
<dbReference type="InterPro" id="IPR050569">
    <property type="entry name" value="TAAR"/>
</dbReference>
<feature type="transmembrane region" description="Helical" evidence="9">
    <location>
        <begin position="238"/>
        <end position="261"/>
    </location>
</feature>
<dbReference type="Pfam" id="PF00001">
    <property type="entry name" value="7tm_1"/>
    <property type="match status" value="2"/>
</dbReference>
<gene>
    <name evidence="11" type="ORF">PLOB_00035619</name>
</gene>
<evidence type="ECO:0000313" key="12">
    <source>
        <dbReference type="Proteomes" id="UP001159405"/>
    </source>
</evidence>
<feature type="transmembrane region" description="Helical" evidence="9">
    <location>
        <begin position="273"/>
        <end position="298"/>
    </location>
</feature>
<evidence type="ECO:0000256" key="8">
    <source>
        <dbReference type="ARBA" id="ARBA00023224"/>
    </source>
</evidence>
<evidence type="ECO:0000256" key="6">
    <source>
        <dbReference type="ARBA" id="ARBA00023136"/>
    </source>
</evidence>
<protein>
    <recommendedName>
        <fullName evidence="10">G-protein coupled receptors family 1 profile domain-containing protein</fullName>
    </recommendedName>
</protein>
<evidence type="ECO:0000256" key="2">
    <source>
        <dbReference type="ARBA" id="ARBA00022475"/>
    </source>
</evidence>
<keyword evidence="12" id="KW-1185">Reference proteome</keyword>
<name>A0ABN8N1F2_9CNID</name>
<dbReference type="EMBL" id="CALNXK010000005">
    <property type="protein sequence ID" value="CAH3036908.1"/>
    <property type="molecule type" value="Genomic_DNA"/>
</dbReference>
<dbReference type="CDD" id="cd00637">
    <property type="entry name" value="7tm_classA_rhodopsin-like"/>
    <property type="match status" value="1"/>
</dbReference>
<dbReference type="Proteomes" id="UP001159405">
    <property type="component" value="Unassembled WGS sequence"/>
</dbReference>
<keyword evidence="6 9" id="KW-0472">Membrane</keyword>
<feature type="transmembrane region" description="Helical" evidence="9">
    <location>
        <begin position="34"/>
        <end position="59"/>
    </location>
</feature>
<evidence type="ECO:0000313" key="11">
    <source>
        <dbReference type="EMBL" id="CAH3036908.1"/>
    </source>
</evidence>